<name>C7NQV6_HALUD</name>
<dbReference type="Proteomes" id="UP000002071">
    <property type="component" value="Chromosome"/>
</dbReference>
<dbReference type="Pfam" id="PF26592">
    <property type="entry name" value="PrgI_like"/>
    <property type="match status" value="1"/>
</dbReference>
<dbReference type="Pfam" id="PF26593">
    <property type="entry name" value="TraC-like"/>
    <property type="match status" value="1"/>
</dbReference>
<evidence type="ECO:0000259" key="2">
    <source>
        <dbReference type="Pfam" id="PF26592"/>
    </source>
</evidence>
<evidence type="ECO:0000313" key="4">
    <source>
        <dbReference type="EMBL" id="ACV11860.1"/>
    </source>
</evidence>
<dbReference type="HOGENOM" id="CLU_817866_0_0_2"/>
<feature type="transmembrane region" description="Helical" evidence="1">
    <location>
        <begin position="30"/>
        <end position="48"/>
    </location>
</feature>
<evidence type="ECO:0000313" key="5">
    <source>
        <dbReference type="Proteomes" id="UP000002071"/>
    </source>
</evidence>
<dbReference type="GeneID" id="8383973"/>
<keyword evidence="1" id="KW-0472">Membrane</keyword>
<keyword evidence="1" id="KW-0812">Transmembrane</keyword>
<dbReference type="OrthoDB" id="299650at2157"/>
<accession>C7NQV6</accession>
<dbReference type="EMBL" id="CP001687">
    <property type="protein sequence ID" value="ACV11860.1"/>
    <property type="molecule type" value="Genomic_DNA"/>
</dbReference>
<feature type="domain" description="TraC-like" evidence="3">
    <location>
        <begin position="116"/>
        <end position="316"/>
    </location>
</feature>
<organism evidence="4 5">
    <name type="scientific">Halorhabdus utahensis (strain DSM 12940 / JCM 11049 / AX-2)</name>
    <dbReference type="NCBI Taxonomy" id="519442"/>
    <lineage>
        <taxon>Archaea</taxon>
        <taxon>Methanobacteriati</taxon>
        <taxon>Methanobacteriota</taxon>
        <taxon>Stenosarchaea group</taxon>
        <taxon>Halobacteria</taxon>
        <taxon>Halobacteriales</taxon>
        <taxon>Haloarculaceae</taxon>
        <taxon>Halorhabdus</taxon>
    </lineage>
</organism>
<evidence type="ECO:0000259" key="3">
    <source>
        <dbReference type="Pfam" id="PF26593"/>
    </source>
</evidence>
<dbReference type="AlphaFoldDB" id="C7NQV6"/>
<keyword evidence="5" id="KW-1185">Reference proteome</keyword>
<dbReference type="InterPro" id="IPR058596">
    <property type="entry name" value="TraC-like_dom"/>
</dbReference>
<proteinExistence type="predicted"/>
<feature type="transmembrane region" description="Helical" evidence="1">
    <location>
        <begin position="54"/>
        <end position="80"/>
    </location>
</feature>
<sequence>MSNGTDPSKRIPKSLGTDTQLLGQYSLTDLIVAGMPGVIVILLTQVVLPSDLAVAGVSVTVLTIPLAVLGIAVGATFVYLTPGYTNSLDWLEQFVGFHQGESNLDHEQAKEYTRVERVLPEHDAVVRTDGALVGAVHVEPATMALATDDQWQAKAEAFQDFVNTTVEFPVQFYSTTQSFPAEEYLEAYESRLGDPDVEANPELEALIEHYVAWYEDELVRRQMTIRDHYVVVPVTPAEVRFERDGLVQKIADLRVIGTLVRAATSPPKAAERAAMAEELDERLRRVERGLRGIEDVNASRIDATEFTRVIGEFWAGRDLEHGDLAHRIRTTPLVGGSDA</sequence>
<dbReference type="STRING" id="519442.Huta_1687"/>
<dbReference type="RefSeq" id="WP_015789433.1">
    <property type="nucleotide sequence ID" value="NC_013158.1"/>
</dbReference>
<reference evidence="4 5" key="1">
    <citation type="journal article" date="2009" name="Stand. Genomic Sci.">
        <title>Complete genome sequence of Halorhabdus utahensis type strain (AX-2).</title>
        <authorList>
            <person name="Anderson I."/>
            <person name="Tindall B.J."/>
            <person name="Pomrenke H."/>
            <person name="Goker M."/>
            <person name="Lapidus A."/>
            <person name="Nolan M."/>
            <person name="Copeland A."/>
            <person name="Glavina Del Rio T."/>
            <person name="Chen F."/>
            <person name="Tice H."/>
            <person name="Cheng J.F."/>
            <person name="Lucas S."/>
            <person name="Chertkov O."/>
            <person name="Bruce D."/>
            <person name="Brettin T."/>
            <person name="Detter J.C."/>
            <person name="Han C."/>
            <person name="Goodwin L."/>
            <person name="Land M."/>
            <person name="Hauser L."/>
            <person name="Chang Y.J."/>
            <person name="Jeffries C.D."/>
            <person name="Pitluck S."/>
            <person name="Pati A."/>
            <person name="Mavromatis K."/>
            <person name="Ivanova N."/>
            <person name="Ovchinnikova G."/>
            <person name="Chen A."/>
            <person name="Palaniappan K."/>
            <person name="Chain P."/>
            <person name="Rohde M."/>
            <person name="Bristow J."/>
            <person name="Eisen J.A."/>
            <person name="Markowitz V."/>
            <person name="Hugenholtz P."/>
            <person name="Kyrpides N.C."/>
            <person name="Klenk H.P."/>
        </authorList>
    </citation>
    <scope>NUCLEOTIDE SEQUENCE [LARGE SCALE GENOMIC DNA]</scope>
    <source>
        <strain evidence="5">DSM 12940 / JCM 11049 / AX-2</strain>
    </source>
</reference>
<dbReference type="eggNOG" id="arCOG09337">
    <property type="taxonomic scope" value="Archaea"/>
</dbReference>
<dbReference type="KEGG" id="hut:Huta_1687"/>
<gene>
    <name evidence="4" type="ordered locus">Huta_1687</name>
</gene>
<dbReference type="InterPro" id="IPR058597">
    <property type="entry name" value="PrgI-like_dom"/>
</dbReference>
<feature type="domain" description="PrgI-like" evidence="2">
    <location>
        <begin position="20"/>
        <end position="104"/>
    </location>
</feature>
<keyword evidence="1" id="KW-1133">Transmembrane helix</keyword>
<evidence type="ECO:0000256" key="1">
    <source>
        <dbReference type="SAM" id="Phobius"/>
    </source>
</evidence>
<protein>
    <submittedName>
        <fullName evidence="4">Uncharacterized protein</fullName>
    </submittedName>
</protein>